<feature type="signal peptide" evidence="1">
    <location>
        <begin position="1"/>
        <end position="19"/>
    </location>
</feature>
<dbReference type="OrthoDB" id="7426224at2"/>
<dbReference type="RefSeq" id="WP_086450011.1">
    <property type="nucleotide sequence ID" value="NZ_MSPP01000001.1"/>
</dbReference>
<name>A0A251X1R8_9RHOB</name>
<dbReference type="PROSITE" id="PS51257">
    <property type="entry name" value="PROKAR_LIPOPROTEIN"/>
    <property type="match status" value="1"/>
</dbReference>
<evidence type="ECO:0000313" key="2">
    <source>
        <dbReference type="EMBL" id="OUD10355.1"/>
    </source>
</evidence>
<dbReference type="EMBL" id="MSPP01000001">
    <property type="protein sequence ID" value="OUD10355.1"/>
    <property type="molecule type" value="Genomic_DNA"/>
</dbReference>
<keyword evidence="1" id="KW-0732">Signal</keyword>
<comment type="caution">
    <text evidence="2">The sequence shown here is derived from an EMBL/GenBank/DDBJ whole genome shotgun (WGS) entry which is preliminary data.</text>
</comment>
<dbReference type="Proteomes" id="UP000194664">
    <property type="component" value="Unassembled WGS sequence"/>
</dbReference>
<evidence type="ECO:0000256" key="1">
    <source>
        <dbReference type="SAM" id="SignalP"/>
    </source>
</evidence>
<feature type="chain" id="PRO_5013055430" evidence="1">
    <location>
        <begin position="20"/>
        <end position="166"/>
    </location>
</feature>
<sequence length="166" mass="18474">MIKSVFLAVSMMVPTIAAANCYGAGQTLFSCGFSNGKSVHVCLSKSDEVTYRFGVKGEEPELELVRQASDVHMQPWHGVGRAIWEVIRVTNSGYAYEMSYSIDRMDETIPIYGSLTVLRGDETLAILECVEGTVARHDFSPLFEAKEQAGQNWCANEQTWSFKDCQ</sequence>
<protein>
    <submittedName>
        <fullName evidence="2">Uncharacterized protein</fullName>
    </submittedName>
</protein>
<accession>A0A251X1R8</accession>
<organism evidence="2 3">
    <name type="scientific">Marivivens niveibacter</name>
    <dbReference type="NCBI Taxonomy" id="1930667"/>
    <lineage>
        <taxon>Bacteria</taxon>
        <taxon>Pseudomonadati</taxon>
        <taxon>Pseudomonadota</taxon>
        <taxon>Alphaproteobacteria</taxon>
        <taxon>Rhodobacterales</taxon>
        <taxon>Paracoccaceae</taxon>
        <taxon>Marivivens group</taxon>
        <taxon>Marivivens</taxon>
    </lineage>
</organism>
<dbReference type="AlphaFoldDB" id="A0A251X1R8"/>
<gene>
    <name evidence="2" type="ORF">BVC71_02285</name>
</gene>
<proteinExistence type="predicted"/>
<keyword evidence="3" id="KW-1185">Reference proteome</keyword>
<reference evidence="2 3" key="1">
    <citation type="submission" date="2016-12" db="EMBL/GenBank/DDBJ databases">
        <title>The draft genome sequence of HSLHS2.</title>
        <authorList>
            <person name="Hu D."/>
            <person name="Wang L."/>
            <person name="Shao Z."/>
        </authorList>
    </citation>
    <scope>NUCLEOTIDE SEQUENCE [LARGE SCALE GENOMIC DNA]</scope>
    <source>
        <strain evidence="2">MCCC 1A06712</strain>
    </source>
</reference>
<evidence type="ECO:0000313" key="3">
    <source>
        <dbReference type="Proteomes" id="UP000194664"/>
    </source>
</evidence>